<keyword evidence="2" id="KW-1185">Reference proteome</keyword>
<dbReference type="SUPFAM" id="SSF53474">
    <property type="entry name" value="alpha/beta-Hydrolases"/>
    <property type="match status" value="1"/>
</dbReference>
<sequence>MIVWTIIRYMCRKIHRIRKAFKKTSLKESLELEKAKSILSSNTISRFFAPDVVDEYTTNDSQHEDGNMKKIVILFHAGNECASDYYTEDAPETCILRNLLMELGFTVIIPNYLTKNFNIINTLDVFIPELVQKMKNSHNPQDIIVFGRGVLGSLLASEFISRFHDVSALVLESPACEVGSLICSDKEITKSFSGDLDVLRNALEAHCNNTKKISKYKGPLILLHSDADQKIPASHSDNLMNSSFSRRKNLFLFNSPEEGKLIISNLDLYLSALTTLCHVVSHEIPDSFENLVQQIKDGDHNLITNTSCAEDLLTEELGMTFGTIDNAVEIINY</sequence>
<dbReference type="AlphaFoldDB" id="A0AAW2Z3H7"/>
<evidence type="ECO:0000313" key="1">
    <source>
        <dbReference type="EMBL" id="KAL0484301.1"/>
    </source>
</evidence>
<evidence type="ECO:0000313" key="2">
    <source>
        <dbReference type="Proteomes" id="UP001431209"/>
    </source>
</evidence>
<protein>
    <submittedName>
        <fullName evidence="1">ABHD16A</fullName>
    </submittedName>
</protein>
<name>A0AAW2Z3H7_9EUKA</name>
<dbReference type="InterPro" id="IPR029058">
    <property type="entry name" value="AB_hydrolase_fold"/>
</dbReference>
<proteinExistence type="predicted"/>
<dbReference type="Proteomes" id="UP001431209">
    <property type="component" value="Unassembled WGS sequence"/>
</dbReference>
<accession>A0AAW2Z3H7</accession>
<dbReference type="EMBL" id="JAOPGA020001032">
    <property type="protein sequence ID" value="KAL0484301.1"/>
    <property type="molecule type" value="Genomic_DNA"/>
</dbReference>
<gene>
    <name evidence="1" type="ORF">AKO1_004812</name>
</gene>
<reference evidence="1 2" key="1">
    <citation type="submission" date="2024-03" db="EMBL/GenBank/DDBJ databases">
        <title>The Acrasis kona genome and developmental transcriptomes reveal deep origins of eukaryotic multicellular pathways.</title>
        <authorList>
            <person name="Sheikh S."/>
            <person name="Fu C.-J."/>
            <person name="Brown M.W."/>
            <person name="Baldauf S.L."/>
        </authorList>
    </citation>
    <scope>NUCLEOTIDE SEQUENCE [LARGE SCALE GENOMIC DNA]</scope>
    <source>
        <strain evidence="1 2">ATCC MYA-3509</strain>
    </source>
</reference>
<organism evidence="1 2">
    <name type="scientific">Acrasis kona</name>
    <dbReference type="NCBI Taxonomy" id="1008807"/>
    <lineage>
        <taxon>Eukaryota</taxon>
        <taxon>Discoba</taxon>
        <taxon>Heterolobosea</taxon>
        <taxon>Tetramitia</taxon>
        <taxon>Eutetramitia</taxon>
        <taxon>Acrasidae</taxon>
        <taxon>Acrasis</taxon>
    </lineage>
</organism>
<dbReference type="Gene3D" id="3.40.50.1820">
    <property type="entry name" value="alpha/beta hydrolase"/>
    <property type="match status" value="1"/>
</dbReference>
<comment type="caution">
    <text evidence="1">The sequence shown here is derived from an EMBL/GenBank/DDBJ whole genome shotgun (WGS) entry which is preliminary data.</text>
</comment>